<evidence type="ECO:0000313" key="3">
    <source>
        <dbReference type="WBParaSite" id="PSU_v2.g2238.t1"/>
    </source>
</evidence>
<evidence type="ECO:0000313" key="2">
    <source>
        <dbReference type="Proteomes" id="UP000887577"/>
    </source>
</evidence>
<dbReference type="AlphaFoldDB" id="A0A914YQD5"/>
<protein>
    <submittedName>
        <fullName evidence="3">Uncharacterized protein</fullName>
    </submittedName>
</protein>
<reference evidence="3" key="1">
    <citation type="submission" date="2022-11" db="UniProtKB">
        <authorList>
            <consortium name="WormBaseParasite"/>
        </authorList>
    </citation>
    <scope>IDENTIFICATION</scope>
</reference>
<keyword evidence="2" id="KW-1185">Reference proteome</keyword>
<sequence length="116" mass="12212">MPNSEAQVAQADQGDQGGVFQILYGQIPEAGHHLWDGLGQADAPQGLALCKVQGLGRFQLGVWHGLDGTAHHFGTVSANVQAQGQGAGHDRVQTPVQTHGLAQNGQGKVQPEQLYQ</sequence>
<name>A0A914YQD5_9BILA</name>
<feature type="region of interest" description="Disordered" evidence="1">
    <location>
        <begin position="84"/>
        <end position="116"/>
    </location>
</feature>
<accession>A0A914YQD5</accession>
<dbReference type="WBParaSite" id="PSU_v2.g2238.t1">
    <property type="protein sequence ID" value="PSU_v2.g2238.t1"/>
    <property type="gene ID" value="PSU_v2.g2238"/>
</dbReference>
<organism evidence="2 3">
    <name type="scientific">Panagrolaimus superbus</name>
    <dbReference type="NCBI Taxonomy" id="310955"/>
    <lineage>
        <taxon>Eukaryota</taxon>
        <taxon>Metazoa</taxon>
        <taxon>Ecdysozoa</taxon>
        <taxon>Nematoda</taxon>
        <taxon>Chromadorea</taxon>
        <taxon>Rhabditida</taxon>
        <taxon>Tylenchina</taxon>
        <taxon>Panagrolaimomorpha</taxon>
        <taxon>Panagrolaimoidea</taxon>
        <taxon>Panagrolaimidae</taxon>
        <taxon>Panagrolaimus</taxon>
    </lineage>
</organism>
<evidence type="ECO:0000256" key="1">
    <source>
        <dbReference type="SAM" id="MobiDB-lite"/>
    </source>
</evidence>
<dbReference type="Proteomes" id="UP000887577">
    <property type="component" value="Unplaced"/>
</dbReference>
<feature type="compositionally biased region" description="Polar residues" evidence="1">
    <location>
        <begin position="94"/>
        <end position="116"/>
    </location>
</feature>
<proteinExistence type="predicted"/>